<dbReference type="GO" id="GO:0005198">
    <property type="term" value="F:structural molecule activity"/>
    <property type="evidence" value="ECO:0007669"/>
    <property type="project" value="UniProtKB-UniRule"/>
</dbReference>
<dbReference type="Pfam" id="PF00669">
    <property type="entry name" value="Flagellin_N"/>
    <property type="match status" value="1"/>
</dbReference>
<feature type="domain" description="Flagellin C-terminal" evidence="5">
    <location>
        <begin position="246"/>
        <end position="330"/>
    </location>
</feature>
<protein>
    <recommendedName>
        <fullName evidence="3">Flagellin</fullName>
    </recommendedName>
</protein>
<evidence type="ECO:0000313" key="7">
    <source>
        <dbReference type="Proteomes" id="UP000244335"/>
    </source>
</evidence>
<organism evidence="6 7">
    <name type="scientific">Rhizobium rhizogenes</name>
    <name type="common">Agrobacterium rhizogenes</name>
    <dbReference type="NCBI Taxonomy" id="359"/>
    <lineage>
        <taxon>Bacteria</taxon>
        <taxon>Pseudomonadati</taxon>
        <taxon>Pseudomonadota</taxon>
        <taxon>Alphaproteobacteria</taxon>
        <taxon>Hyphomicrobiales</taxon>
        <taxon>Rhizobiaceae</taxon>
        <taxon>Rhizobium/Agrobacterium group</taxon>
        <taxon>Rhizobium</taxon>
    </lineage>
</organism>
<sequence>MFFPRLEIADMTKIMTSSYVQSALQTLLFSNENLDKTQQITSSGLKIGKAADNAGYWSTAKNLTSEGNVLSSVGDALSLGASKVDTTYEGVSSAIDILDKITTELITGYEESTDRNTINGSIAALKKNLASVAQAASFSGDNWLLNTTPQLPDSKSIPFSYKKGADGAVSLQYLSIKTSDTVLIDSSDPSRGLFTKATDADTLNPNGSGTPREYYLMSPDGATPPGGQEIAISSSTTKEELDDMVAVVGELSAKLKGLGSSLGTMSNRIDQQQSFVGALGDSLNKSVSRLVDADMEEESTKLAAYKSQRDLAVEVVSMANSFRKSLASLFQG</sequence>
<keyword evidence="6" id="KW-0282">Flagellum</keyword>
<keyword evidence="6" id="KW-0969">Cilium</keyword>
<reference evidence="6 7" key="1">
    <citation type="submission" date="2018-04" db="EMBL/GenBank/DDBJ databases">
        <authorList>
            <person name="Hagen T."/>
        </authorList>
    </citation>
    <scope>NUCLEOTIDE SEQUENCE [LARGE SCALE GENOMIC DNA]</scope>
    <source>
        <strain evidence="6 7">TPD7009</strain>
    </source>
</reference>
<dbReference type="Gene3D" id="1.20.1330.10">
    <property type="entry name" value="f41 fragment of flagellin, N-terminal domain"/>
    <property type="match status" value="1"/>
</dbReference>
<dbReference type="InterPro" id="IPR001029">
    <property type="entry name" value="Flagellin_N"/>
</dbReference>
<comment type="caution">
    <text evidence="6">The sequence shown here is derived from an EMBL/GenBank/DDBJ whole genome shotgun (WGS) entry which is preliminary data.</text>
</comment>
<evidence type="ECO:0000256" key="1">
    <source>
        <dbReference type="ARBA" id="ARBA00005709"/>
    </source>
</evidence>
<dbReference type="InterPro" id="IPR001492">
    <property type="entry name" value="Flagellin"/>
</dbReference>
<evidence type="ECO:0000259" key="5">
    <source>
        <dbReference type="Pfam" id="PF00700"/>
    </source>
</evidence>
<evidence type="ECO:0000259" key="4">
    <source>
        <dbReference type="Pfam" id="PF00669"/>
    </source>
</evidence>
<proteinExistence type="inferred from homology"/>
<comment type="similarity">
    <text evidence="1 3">Belongs to the bacterial flagellin family.</text>
</comment>
<dbReference type="GO" id="GO:0005576">
    <property type="term" value="C:extracellular region"/>
    <property type="evidence" value="ECO:0007669"/>
    <property type="project" value="UniProtKB-SubCell"/>
</dbReference>
<gene>
    <name evidence="6" type="ORF">DC430_12770</name>
</gene>
<dbReference type="InterPro" id="IPR046358">
    <property type="entry name" value="Flagellin_C"/>
</dbReference>
<dbReference type="PANTHER" id="PTHR42792">
    <property type="entry name" value="FLAGELLIN"/>
    <property type="match status" value="1"/>
</dbReference>
<evidence type="ECO:0000313" key="6">
    <source>
        <dbReference type="EMBL" id="PVE54103.1"/>
    </source>
</evidence>
<dbReference type="Proteomes" id="UP000244335">
    <property type="component" value="Unassembled WGS sequence"/>
</dbReference>
<dbReference type="Pfam" id="PF00700">
    <property type="entry name" value="Flagellin_C"/>
    <property type="match status" value="1"/>
</dbReference>
<feature type="domain" description="Flagellin N-terminal" evidence="4">
    <location>
        <begin position="18"/>
        <end position="146"/>
    </location>
</feature>
<comment type="subcellular location">
    <subcellularLocation>
        <location evidence="3">Secreted</location>
    </subcellularLocation>
    <subcellularLocation>
        <location evidence="3">Bacterial flagellum</location>
    </subcellularLocation>
</comment>
<accession>A0AA92H984</accession>
<dbReference type="SUPFAM" id="SSF64518">
    <property type="entry name" value="Phase 1 flagellin"/>
    <property type="match status" value="1"/>
</dbReference>
<dbReference type="PANTHER" id="PTHR42792:SF2">
    <property type="entry name" value="FLAGELLIN"/>
    <property type="match status" value="1"/>
</dbReference>
<comment type="function">
    <text evidence="3">Flagellin is the subunit protein which polymerizes to form the filaments of bacterial flagella.</text>
</comment>
<keyword evidence="6" id="KW-0966">Cell projection</keyword>
<dbReference type="AlphaFoldDB" id="A0AA92H984"/>
<name>A0AA92H984_RHIRH</name>
<dbReference type="GO" id="GO:0009288">
    <property type="term" value="C:bacterial-type flagellum"/>
    <property type="evidence" value="ECO:0007669"/>
    <property type="project" value="UniProtKB-SubCell"/>
</dbReference>
<evidence type="ECO:0000256" key="3">
    <source>
        <dbReference type="RuleBase" id="RU362073"/>
    </source>
</evidence>
<keyword evidence="3" id="KW-0964">Secreted</keyword>
<keyword evidence="2 3" id="KW-0975">Bacterial flagellum</keyword>
<evidence type="ECO:0000256" key="2">
    <source>
        <dbReference type="ARBA" id="ARBA00023143"/>
    </source>
</evidence>
<dbReference type="EMBL" id="QDFR01000003">
    <property type="protein sequence ID" value="PVE54103.1"/>
    <property type="molecule type" value="Genomic_DNA"/>
</dbReference>